<dbReference type="AlphaFoldDB" id="A0A812SAB5"/>
<sequence>GKRIISLHPGALDPLLGLYGAGWPLCLQPGLESTSVQEERARYFVKDLNMFLYKCDVERSWRINPADVPKNPIIFITGKFTVEEVKKWGQERVVDKVKEIIKMPTYSRFLCDQLWFLPQGVGDFYVRIFCERAVDFSEKLQLTIAEIGSNLSRGVSVTNYLLGNRYHPGESFRSHGAGVGKRSSKRKAAEALEEEHKQHEQHDTSPEDMLKKIAEKGLVAKDLNMKILGKCKDKFGDHGKAAVVNSYVLHERLALVTPATALFCGTAKAIGSHLD</sequence>
<dbReference type="OrthoDB" id="411408at2759"/>
<reference evidence="2" key="1">
    <citation type="submission" date="2021-02" db="EMBL/GenBank/DDBJ databases">
        <authorList>
            <person name="Dougan E. K."/>
            <person name="Rhodes N."/>
            <person name="Thang M."/>
            <person name="Chan C."/>
        </authorList>
    </citation>
    <scope>NUCLEOTIDE SEQUENCE</scope>
</reference>
<dbReference type="EMBL" id="CAJNIZ010024174">
    <property type="protein sequence ID" value="CAE7474487.1"/>
    <property type="molecule type" value="Genomic_DNA"/>
</dbReference>
<protein>
    <submittedName>
        <fullName evidence="2">Uncharacterized protein</fullName>
    </submittedName>
</protein>
<feature type="non-terminal residue" evidence="2">
    <location>
        <position position="1"/>
    </location>
</feature>
<keyword evidence="3" id="KW-1185">Reference proteome</keyword>
<feature type="region of interest" description="Disordered" evidence="1">
    <location>
        <begin position="173"/>
        <end position="208"/>
    </location>
</feature>
<evidence type="ECO:0000256" key="1">
    <source>
        <dbReference type="SAM" id="MobiDB-lite"/>
    </source>
</evidence>
<comment type="caution">
    <text evidence="2">The sequence shown here is derived from an EMBL/GenBank/DDBJ whole genome shotgun (WGS) entry which is preliminary data.</text>
</comment>
<organism evidence="2 3">
    <name type="scientific">Symbiodinium pilosum</name>
    <name type="common">Dinoflagellate</name>
    <dbReference type="NCBI Taxonomy" id="2952"/>
    <lineage>
        <taxon>Eukaryota</taxon>
        <taxon>Sar</taxon>
        <taxon>Alveolata</taxon>
        <taxon>Dinophyceae</taxon>
        <taxon>Suessiales</taxon>
        <taxon>Symbiodiniaceae</taxon>
        <taxon>Symbiodinium</taxon>
    </lineage>
</organism>
<feature type="compositionally biased region" description="Basic and acidic residues" evidence="1">
    <location>
        <begin position="187"/>
        <end position="208"/>
    </location>
</feature>
<evidence type="ECO:0000313" key="3">
    <source>
        <dbReference type="Proteomes" id="UP000649617"/>
    </source>
</evidence>
<name>A0A812SAB5_SYMPI</name>
<proteinExistence type="predicted"/>
<dbReference type="Proteomes" id="UP000649617">
    <property type="component" value="Unassembled WGS sequence"/>
</dbReference>
<feature type="non-terminal residue" evidence="2">
    <location>
        <position position="275"/>
    </location>
</feature>
<accession>A0A812SAB5</accession>
<gene>
    <name evidence="2" type="ORF">SPIL2461_LOCUS12051</name>
</gene>
<evidence type="ECO:0000313" key="2">
    <source>
        <dbReference type="EMBL" id="CAE7474487.1"/>
    </source>
</evidence>